<accession>A0ABU7CEY1</accession>
<dbReference type="Proteomes" id="UP001345963">
    <property type="component" value="Unassembled WGS sequence"/>
</dbReference>
<keyword evidence="2" id="KW-1185">Reference proteome</keyword>
<organism evidence="1 2">
    <name type="scientific">Ataeniobius toweri</name>
    <dbReference type="NCBI Taxonomy" id="208326"/>
    <lineage>
        <taxon>Eukaryota</taxon>
        <taxon>Metazoa</taxon>
        <taxon>Chordata</taxon>
        <taxon>Craniata</taxon>
        <taxon>Vertebrata</taxon>
        <taxon>Euteleostomi</taxon>
        <taxon>Actinopterygii</taxon>
        <taxon>Neopterygii</taxon>
        <taxon>Teleostei</taxon>
        <taxon>Neoteleostei</taxon>
        <taxon>Acanthomorphata</taxon>
        <taxon>Ovalentaria</taxon>
        <taxon>Atherinomorphae</taxon>
        <taxon>Cyprinodontiformes</taxon>
        <taxon>Goodeidae</taxon>
        <taxon>Ataeniobius</taxon>
    </lineage>
</organism>
<reference evidence="1 2" key="1">
    <citation type="submission" date="2021-07" db="EMBL/GenBank/DDBJ databases">
        <authorList>
            <person name="Palmer J.M."/>
        </authorList>
    </citation>
    <scope>NUCLEOTIDE SEQUENCE [LARGE SCALE GENOMIC DNA]</scope>
    <source>
        <strain evidence="1 2">AT_MEX2019</strain>
        <tissue evidence="1">Muscle</tissue>
    </source>
</reference>
<evidence type="ECO:0000313" key="2">
    <source>
        <dbReference type="Proteomes" id="UP001345963"/>
    </source>
</evidence>
<protein>
    <submittedName>
        <fullName evidence="1">Uncharacterized protein</fullName>
    </submittedName>
</protein>
<name>A0ABU7CEY1_9TELE</name>
<proteinExistence type="predicted"/>
<dbReference type="EMBL" id="JAHUTI010089665">
    <property type="protein sequence ID" value="MED6261154.1"/>
    <property type="molecule type" value="Genomic_DNA"/>
</dbReference>
<evidence type="ECO:0000313" key="1">
    <source>
        <dbReference type="EMBL" id="MED6261154.1"/>
    </source>
</evidence>
<gene>
    <name evidence="1" type="ORF">ATANTOWER_001516</name>
</gene>
<sequence>MWKTFDTGSINTKSTYQTFILLKESHFVQDFKQCQRLNQERSQGQHNHQTQINTFTQPLFDTSIRTTQTLSASKNYNGELVNSLAKVSKTKKKCSNRVLGFSWD</sequence>
<comment type="caution">
    <text evidence="1">The sequence shown here is derived from an EMBL/GenBank/DDBJ whole genome shotgun (WGS) entry which is preliminary data.</text>
</comment>